<keyword evidence="2" id="KW-1133">Transmembrane helix</keyword>
<keyword evidence="2" id="KW-0812">Transmembrane</keyword>
<feature type="transmembrane region" description="Helical" evidence="2">
    <location>
        <begin position="60"/>
        <end position="79"/>
    </location>
</feature>
<keyword evidence="4" id="KW-1185">Reference proteome</keyword>
<proteinExistence type="predicted"/>
<dbReference type="VEuPathDB" id="ToxoDB:CSUI_003014"/>
<evidence type="ECO:0000313" key="4">
    <source>
        <dbReference type="Proteomes" id="UP000221165"/>
    </source>
</evidence>
<evidence type="ECO:0000256" key="2">
    <source>
        <dbReference type="SAM" id="Phobius"/>
    </source>
</evidence>
<dbReference type="GeneID" id="94426423"/>
<dbReference type="RefSeq" id="XP_067924813.1">
    <property type="nucleotide sequence ID" value="XM_068063212.1"/>
</dbReference>
<evidence type="ECO:0008006" key="5">
    <source>
        <dbReference type="Google" id="ProtNLM"/>
    </source>
</evidence>
<feature type="region of interest" description="Disordered" evidence="1">
    <location>
        <begin position="210"/>
        <end position="238"/>
    </location>
</feature>
<gene>
    <name evidence="3" type="ORF">CSUI_003014</name>
</gene>
<reference evidence="3 4" key="1">
    <citation type="journal article" date="2017" name="Int. J. Parasitol.">
        <title>The genome of the protozoan parasite Cystoisospora suis and a reverse vaccinology approach to identify vaccine candidates.</title>
        <authorList>
            <person name="Palmieri N."/>
            <person name="Shrestha A."/>
            <person name="Ruttkowski B."/>
            <person name="Beck T."/>
            <person name="Vogl C."/>
            <person name="Tomley F."/>
            <person name="Blake D.P."/>
            <person name="Joachim A."/>
        </authorList>
    </citation>
    <scope>NUCLEOTIDE SEQUENCE [LARGE SCALE GENOMIC DNA]</scope>
    <source>
        <strain evidence="3 4">Wien I</strain>
    </source>
</reference>
<evidence type="ECO:0000313" key="3">
    <source>
        <dbReference type="EMBL" id="PHJ23136.1"/>
    </source>
</evidence>
<dbReference type="Proteomes" id="UP000221165">
    <property type="component" value="Unassembled WGS sequence"/>
</dbReference>
<dbReference type="AlphaFoldDB" id="A0A2C6L775"/>
<accession>A0A2C6L775</accession>
<comment type="caution">
    <text evidence="3">The sequence shown here is derived from an EMBL/GenBank/DDBJ whole genome shotgun (WGS) entry which is preliminary data.</text>
</comment>
<name>A0A2C6L775_9APIC</name>
<evidence type="ECO:0000256" key="1">
    <source>
        <dbReference type="SAM" id="MobiDB-lite"/>
    </source>
</evidence>
<sequence>MQSCGLSKLDRVRSKLPPRTVQRFSLRLLACFVVNNVLLYRLGLLQVVITMTVLRLDCRVTFVSLFLVCLSASGFWLRVESAEKSGNLPGDHSTGQVPAVPVCSSENVKLSGASKTFKFKCLAGWKLSPVEDTPGEKSPPTEAALKKVNVFGAAGQENPVTRRQRPLVNSFLDQLFRLPRKVQPVCPTASSPAIPCTRLLSVMRWMRRSTSATSAKLPRRAGSTGRPIRHPSRPVPYM</sequence>
<dbReference type="EMBL" id="MIGC01001274">
    <property type="protein sequence ID" value="PHJ23136.1"/>
    <property type="molecule type" value="Genomic_DNA"/>
</dbReference>
<feature type="transmembrane region" description="Helical" evidence="2">
    <location>
        <begin position="21"/>
        <end position="40"/>
    </location>
</feature>
<organism evidence="3 4">
    <name type="scientific">Cystoisospora suis</name>
    <dbReference type="NCBI Taxonomy" id="483139"/>
    <lineage>
        <taxon>Eukaryota</taxon>
        <taxon>Sar</taxon>
        <taxon>Alveolata</taxon>
        <taxon>Apicomplexa</taxon>
        <taxon>Conoidasida</taxon>
        <taxon>Coccidia</taxon>
        <taxon>Eucoccidiorida</taxon>
        <taxon>Eimeriorina</taxon>
        <taxon>Sarcocystidae</taxon>
        <taxon>Cystoisospora</taxon>
    </lineage>
</organism>
<keyword evidence="2" id="KW-0472">Membrane</keyword>
<protein>
    <recommendedName>
        <fullName evidence="5">Transmembrane protein</fullName>
    </recommendedName>
</protein>